<accession>A0A1T4ZV89</accession>
<feature type="domain" description="Ribosome maturation factor RimP C-terminal" evidence="5">
    <location>
        <begin position="86"/>
        <end position="151"/>
    </location>
</feature>
<dbReference type="InterPro" id="IPR035956">
    <property type="entry name" value="RimP_N_sf"/>
</dbReference>
<dbReference type="GO" id="GO:0000028">
    <property type="term" value="P:ribosomal small subunit assembly"/>
    <property type="evidence" value="ECO:0007669"/>
    <property type="project" value="TreeGrafter"/>
</dbReference>
<comment type="similarity">
    <text evidence="3">Belongs to the RimP family.</text>
</comment>
<evidence type="ECO:0000259" key="5">
    <source>
        <dbReference type="Pfam" id="PF17384"/>
    </source>
</evidence>
<name>A0A1T4ZV89_9FIRM</name>
<dbReference type="EMBL" id="FUYN01000001">
    <property type="protein sequence ID" value="SKB26439.1"/>
    <property type="molecule type" value="Genomic_DNA"/>
</dbReference>
<dbReference type="InterPro" id="IPR028989">
    <property type="entry name" value="RimP_N"/>
</dbReference>
<sequence length="152" mass="17518">MASKLELLIEGIVSDMITDPFELVDVEYVKEGSLKYLRIYIDKQGKMSLDDCQHFSHLISEKLDELDPIEENYMLEISSPGLDRHLKKEKDFIREKGKEVELKLFKAIDGVKEFEGTLVGLNDDNEVEVQTSKGLMKFPRKNVAVIRLMIKI</sequence>
<evidence type="ECO:0000256" key="2">
    <source>
        <dbReference type="ARBA" id="ARBA00022517"/>
    </source>
</evidence>
<keyword evidence="2 3" id="KW-0690">Ribosome biogenesis</keyword>
<dbReference type="FunFam" id="3.30.300.70:FF:000001">
    <property type="entry name" value="Ribosome maturation factor RimP"/>
    <property type="match status" value="1"/>
</dbReference>
<dbReference type="GO" id="GO:0005829">
    <property type="term" value="C:cytosol"/>
    <property type="evidence" value="ECO:0007669"/>
    <property type="project" value="TreeGrafter"/>
</dbReference>
<dbReference type="SUPFAM" id="SSF74942">
    <property type="entry name" value="YhbC-like, C-terminal domain"/>
    <property type="match status" value="1"/>
</dbReference>
<keyword evidence="1 3" id="KW-0963">Cytoplasm</keyword>
<evidence type="ECO:0000313" key="6">
    <source>
        <dbReference type="EMBL" id="SKB26439.1"/>
    </source>
</evidence>
<organism evidence="6 7">
    <name type="scientific">Acetoanaerobium noterae</name>
    <dbReference type="NCBI Taxonomy" id="745369"/>
    <lineage>
        <taxon>Bacteria</taxon>
        <taxon>Bacillati</taxon>
        <taxon>Bacillota</taxon>
        <taxon>Clostridia</taxon>
        <taxon>Peptostreptococcales</taxon>
        <taxon>Filifactoraceae</taxon>
        <taxon>Acetoanaerobium</taxon>
    </lineage>
</organism>
<dbReference type="SUPFAM" id="SSF75420">
    <property type="entry name" value="YhbC-like, N-terminal domain"/>
    <property type="match status" value="1"/>
</dbReference>
<dbReference type="GO" id="GO:0006412">
    <property type="term" value="P:translation"/>
    <property type="evidence" value="ECO:0007669"/>
    <property type="project" value="TreeGrafter"/>
</dbReference>
<evidence type="ECO:0000256" key="1">
    <source>
        <dbReference type="ARBA" id="ARBA00022490"/>
    </source>
</evidence>
<dbReference type="PANTHER" id="PTHR33867">
    <property type="entry name" value="RIBOSOME MATURATION FACTOR RIMP"/>
    <property type="match status" value="1"/>
</dbReference>
<dbReference type="HAMAP" id="MF_01077">
    <property type="entry name" value="RimP"/>
    <property type="match status" value="1"/>
</dbReference>
<gene>
    <name evidence="3" type="primary">rimP</name>
    <name evidence="6" type="ORF">SAMN02745120_0419</name>
</gene>
<dbReference type="CDD" id="cd01734">
    <property type="entry name" value="YlxS_C"/>
    <property type="match status" value="1"/>
</dbReference>
<comment type="subcellular location">
    <subcellularLocation>
        <location evidence="3">Cytoplasm</location>
    </subcellularLocation>
</comment>
<dbReference type="InterPro" id="IPR036847">
    <property type="entry name" value="RimP_C_sf"/>
</dbReference>
<dbReference type="OrthoDB" id="9805006at2"/>
<dbReference type="InterPro" id="IPR003728">
    <property type="entry name" value="Ribosome_maturation_RimP"/>
</dbReference>
<dbReference type="Gene3D" id="3.30.300.70">
    <property type="entry name" value="RimP-like superfamily, N-terminal"/>
    <property type="match status" value="1"/>
</dbReference>
<protein>
    <recommendedName>
        <fullName evidence="3">Ribosome maturation factor RimP</fullName>
    </recommendedName>
</protein>
<evidence type="ECO:0000313" key="7">
    <source>
        <dbReference type="Proteomes" id="UP000243406"/>
    </source>
</evidence>
<evidence type="ECO:0000259" key="4">
    <source>
        <dbReference type="Pfam" id="PF02576"/>
    </source>
</evidence>
<dbReference type="AlphaFoldDB" id="A0A1T4ZV89"/>
<dbReference type="RefSeq" id="WP_079588407.1">
    <property type="nucleotide sequence ID" value="NZ_FUYN01000001.1"/>
</dbReference>
<dbReference type="InterPro" id="IPR028998">
    <property type="entry name" value="RimP_C"/>
</dbReference>
<dbReference type="PANTHER" id="PTHR33867:SF1">
    <property type="entry name" value="RIBOSOME MATURATION FACTOR RIMP"/>
    <property type="match status" value="1"/>
</dbReference>
<keyword evidence="7" id="KW-1185">Reference proteome</keyword>
<feature type="domain" description="Ribosome maturation factor RimP N-terminal" evidence="4">
    <location>
        <begin position="20"/>
        <end position="83"/>
    </location>
</feature>
<dbReference type="Gene3D" id="2.30.30.180">
    <property type="entry name" value="Ribosome maturation factor RimP, C-terminal domain"/>
    <property type="match status" value="1"/>
</dbReference>
<proteinExistence type="inferred from homology"/>
<dbReference type="Proteomes" id="UP000243406">
    <property type="component" value="Unassembled WGS sequence"/>
</dbReference>
<reference evidence="7" key="1">
    <citation type="submission" date="2017-02" db="EMBL/GenBank/DDBJ databases">
        <authorList>
            <person name="Varghese N."/>
            <person name="Submissions S."/>
        </authorList>
    </citation>
    <scope>NUCLEOTIDE SEQUENCE [LARGE SCALE GENOMIC DNA]</scope>
    <source>
        <strain evidence="7">ATCC 35199</strain>
    </source>
</reference>
<comment type="function">
    <text evidence="3">Required for maturation of 30S ribosomal subunits.</text>
</comment>
<evidence type="ECO:0000256" key="3">
    <source>
        <dbReference type="HAMAP-Rule" id="MF_01077"/>
    </source>
</evidence>
<dbReference type="Pfam" id="PF17384">
    <property type="entry name" value="DUF150_C"/>
    <property type="match status" value="1"/>
</dbReference>
<dbReference type="Pfam" id="PF02576">
    <property type="entry name" value="RimP_N"/>
    <property type="match status" value="1"/>
</dbReference>